<evidence type="ECO:0000259" key="1">
    <source>
        <dbReference type="Pfam" id="PF13676"/>
    </source>
</evidence>
<feature type="domain" description="TIR" evidence="1">
    <location>
        <begin position="3"/>
        <end position="55"/>
    </location>
</feature>
<protein>
    <recommendedName>
        <fullName evidence="1">TIR domain-containing protein</fullName>
    </recommendedName>
</protein>
<name>B8GF82_METPE</name>
<evidence type="ECO:0000313" key="3">
    <source>
        <dbReference type="Proteomes" id="UP000002457"/>
    </source>
</evidence>
<keyword evidence="3" id="KW-1185">Reference proteome</keyword>
<dbReference type="HOGENOM" id="CLU_2784147_0_0_2"/>
<dbReference type="Pfam" id="PF13676">
    <property type="entry name" value="TIR_2"/>
    <property type="match status" value="1"/>
</dbReference>
<sequence>MRIFISYRRKDALKFARSFASWLRDQGCDPWLDVENGIAPFSPLAVSVREGSFRKSALSAQLTTRMMP</sequence>
<dbReference type="InterPro" id="IPR000157">
    <property type="entry name" value="TIR_dom"/>
</dbReference>
<dbReference type="GeneID" id="43500051"/>
<gene>
    <name evidence="2" type="ordered locus">Mpal_2619</name>
</gene>
<dbReference type="EMBL" id="CP001338">
    <property type="protein sequence ID" value="ACL17888.1"/>
    <property type="molecule type" value="Genomic_DNA"/>
</dbReference>
<evidence type="ECO:0000313" key="2">
    <source>
        <dbReference type="EMBL" id="ACL17888.1"/>
    </source>
</evidence>
<reference evidence="2 3" key="1">
    <citation type="journal article" date="2015" name="Genome Announc.">
        <title>Complete Genome Sequence of Methanosphaerula palustris E1-9CT, a Hydrogenotrophic Methanogen Isolated from a Minerotrophic Fen Peatland.</title>
        <authorList>
            <person name="Cadillo-Quiroz H."/>
            <person name="Browne P."/>
            <person name="Kyrpides N."/>
            <person name="Woyke T."/>
            <person name="Goodwin L."/>
            <person name="Detter C."/>
            <person name="Yavitt J.B."/>
            <person name="Zinder S.H."/>
        </authorList>
    </citation>
    <scope>NUCLEOTIDE SEQUENCE [LARGE SCALE GENOMIC DNA]</scope>
    <source>
        <strain evidence="3">ATCC BAA-1556 / DSM 19958 / E1-9c</strain>
    </source>
</reference>
<dbReference type="RefSeq" id="WP_012619207.1">
    <property type="nucleotide sequence ID" value="NC_011832.1"/>
</dbReference>
<dbReference type="Proteomes" id="UP000002457">
    <property type="component" value="Chromosome"/>
</dbReference>
<dbReference type="AlphaFoldDB" id="B8GF82"/>
<organism evidence="2 3">
    <name type="scientific">Methanosphaerula palustris (strain ATCC BAA-1556 / DSM 19958 / E1-9c)</name>
    <dbReference type="NCBI Taxonomy" id="521011"/>
    <lineage>
        <taxon>Archaea</taxon>
        <taxon>Methanobacteriati</taxon>
        <taxon>Methanobacteriota</taxon>
        <taxon>Stenosarchaea group</taxon>
        <taxon>Methanomicrobia</taxon>
        <taxon>Methanomicrobiales</taxon>
        <taxon>Methanoregulaceae</taxon>
        <taxon>Methanosphaerula</taxon>
    </lineage>
</organism>
<proteinExistence type="predicted"/>
<dbReference type="KEGG" id="mpl:Mpal_2619"/>
<accession>B8GF82</accession>
<dbReference type="InterPro" id="IPR035897">
    <property type="entry name" value="Toll_tir_struct_dom_sf"/>
</dbReference>
<dbReference type="Gene3D" id="3.40.50.10140">
    <property type="entry name" value="Toll/interleukin-1 receptor homology (TIR) domain"/>
    <property type="match status" value="1"/>
</dbReference>
<dbReference type="GO" id="GO:0007165">
    <property type="term" value="P:signal transduction"/>
    <property type="evidence" value="ECO:0007669"/>
    <property type="project" value="InterPro"/>
</dbReference>